<evidence type="ECO:0000256" key="2">
    <source>
        <dbReference type="SAM" id="SignalP"/>
    </source>
</evidence>
<accession>A0ABP0HB84</accession>
<evidence type="ECO:0000313" key="4">
    <source>
        <dbReference type="Proteomes" id="UP001642464"/>
    </source>
</evidence>
<keyword evidence="4" id="KW-1185">Reference proteome</keyword>
<feature type="signal peptide" evidence="2">
    <location>
        <begin position="1"/>
        <end position="20"/>
    </location>
</feature>
<proteinExistence type="predicted"/>
<gene>
    <name evidence="3" type="ORF">SCF082_LOCUS780</name>
</gene>
<keyword evidence="2" id="KW-0732">Signal</keyword>
<dbReference type="EMBL" id="CAXAMM010000319">
    <property type="protein sequence ID" value="CAK8986978.1"/>
    <property type="molecule type" value="Genomic_DNA"/>
</dbReference>
<dbReference type="PANTHER" id="PTHR37489">
    <property type="entry name" value="DUF3500 DOMAIN-CONTAINING PROTEIN"/>
    <property type="match status" value="1"/>
</dbReference>
<dbReference type="InterPro" id="IPR021889">
    <property type="entry name" value="DUF3500"/>
</dbReference>
<dbReference type="PANTHER" id="PTHR37489:SF1">
    <property type="entry name" value="DUF3500 DOMAIN-CONTAINING PROTEIN"/>
    <property type="match status" value="1"/>
</dbReference>
<comment type="caution">
    <text evidence="3">The sequence shown here is derived from an EMBL/GenBank/DDBJ whole genome shotgun (WGS) entry which is preliminary data.</text>
</comment>
<feature type="chain" id="PRO_5045043488" description="DUF3500 domain-containing protein" evidence="2">
    <location>
        <begin position="21"/>
        <end position="480"/>
    </location>
</feature>
<organism evidence="3 4">
    <name type="scientific">Durusdinium trenchii</name>
    <dbReference type="NCBI Taxonomy" id="1381693"/>
    <lineage>
        <taxon>Eukaryota</taxon>
        <taxon>Sar</taxon>
        <taxon>Alveolata</taxon>
        <taxon>Dinophyceae</taxon>
        <taxon>Suessiales</taxon>
        <taxon>Symbiodiniaceae</taxon>
        <taxon>Durusdinium</taxon>
    </lineage>
</organism>
<sequence length="480" mass="52653">MRSLALTCATLFALCITTTGLTFYDDPAPGAAMTKAGKAFVQGLSAEQKQTALLDYEIPERLDWHFIPKDYRKGLQIKHMDEALRKKAHRLLRVALSEIGYKKTTEIMSLEALLHELEGGAGRFARDPERYYFTLFENPSVDSRWGLSVEGHHLSLNFVVDDGKVISSTPQFFAANPATVKTKNTTGIKLGTRVLADEEQLAFDLVNALSEDQRKVAVLAPKAPREIREAGSPQPPTAAPEGITWTQLTEPQQKTLKKLIDAYCAAMPAKIANARLADIEKAGHDAIHFAWAGPLKPGIGHYYRVQGPTFLIEFVNTQPDAAGNPANHIHCVWRDMTIQAVSRAPTNDQADKDSSMAARTLRILLVATLILAPAVATHSQSPPPAVQRPPVSGTTRGAADPQFMQGKLKISQRIVDGLMTEDFSAIVAASNDLLKLTEEAAWRVRRDPTYVHYSDSLKKQTALLRQAAKRGSIGDATSRM</sequence>
<evidence type="ECO:0000313" key="3">
    <source>
        <dbReference type="EMBL" id="CAK8986978.1"/>
    </source>
</evidence>
<name>A0ABP0HB84_9DINO</name>
<reference evidence="3 4" key="1">
    <citation type="submission" date="2024-02" db="EMBL/GenBank/DDBJ databases">
        <authorList>
            <person name="Chen Y."/>
            <person name="Shah S."/>
            <person name="Dougan E. K."/>
            <person name="Thang M."/>
            <person name="Chan C."/>
        </authorList>
    </citation>
    <scope>NUCLEOTIDE SEQUENCE [LARGE SCALE GENOMIC DNA]</scope>
</reference>
<dbReference type="Proteomes" id="UP001642464">
    <property type="component" value="Unassembled WGS sequence"/>
</dbReference>
<evidence type="ECO:0008006" key="5">
    <source>
        <dbReference type="Google" id="ProtNLM"/>
    </source>
</evidence>
<evidence type="ECO:0000256" key="1">
    <source>
        <dbReference type="SAM" id="MobiDB-lite"/>
    </source>
</evidence>
<feature type="region of interest" description="Disordered" evidence="1">
    <location>
        <begin position="378"/>
        <end position="400"/>
    </location>
</feature>
<protein>
    <recommendedName>
        <fullName evidence="5">DUF3500 domain-containing protein</fullName>
    </recommendedName>
</protein>
<dbReference type="Pfam" id="PF12006">
    <property type="entry name" value="DUF3500"/>
    <property type="match status" value="1"/>
</dbReference>